<evidence type="ECO:0000313" key="3">
    <source>
        <dbReference type="Proteomes" id="UP000214646"/>
    </source>
</evidence>
<keyword evidence="1" id="KW-0175">Coiled coil</keyword>
<feature type="coiled-coil region" evidence="1">
    <location>
        <begin position="312"/>
        <end position="339"/>
    </location>
</feature>
<proteinExistence type="predicted"/>
<dbReference type="AlphaFoldDB" id="A0A225DAK0"/>
<dbReference type="Proteomes" id="UP000214646">
    <property type="component" value="Unassembled WGS sequence"/>
</dbReference>
<name>A0A225DAK0_9BACT</name>
<keyword evidence="3" id="KW-1185">Reference proteome</keyword>
<gene>
    <name evidence="2" type="ORF">FRUB_07602</name>
</gene>
<organism evidence="2 3">
    <name type="scientific">Fimbriiglobus ruber</name>
    <dbReference type="NCBI Taxonomy" id="1908690"/>
    <lineage>
        <taxon>Bacteria</taxon>
        <taxon>Pseudomonadati</taxon>
        <taxon>Planctomycetota</taxon>
        <taxon>Planctomycetia</taxon>
        <taxon>Gemmatales</taxon>
        <taxon>Gemmataceae</taxon>
        <taxon>Fimbriiglobus</taxon>
    </lineage>
</organism>
<accession>A0A225DAK0</accession>
<protein>
    <submittedName>
        <fullName evidence="2">Uncharacterized protein</fullName>
    </submittedName>
</protein>
<evidence type="ECO:0000313" key="2">
    <source>
        <dbReference type="EMBL" id="OWK38482.1"/>
    </source>
</evidence>
<reference evidence="3" key="1">
    <citation type="submission" date="2017-06" db="EMBL/GenBank/DDBJ databases">
        <title>Genome analysis of Fimbriiglobus ruber SP5, the first member of the order Planctomycetales with confirmed chitinolytic capability.</title>
        <authorList>
            <person name="Ravin N.V."/>
            <person name="Rakitin A.L."/>
            <person name="Ivanova A.A."/>
            <person name="Beletsky A.V."/>
            <person name="Kulichevskaya I.S."/>
            <person name="Mardanov A.V."/>
            <person name="Dedysh S.N."/>
        </authorList>
    </citation>
    <scope>NUCLEOTIDE SEQUENCE [LARGE SCALE GENOMIC DNA]</scope>
    <source>
        <strain evidence="3">SP5</strain>
    </source>
</reference>
<comment type="caution">
    <text evidence="2">The sequence shown here is derived from an EMBL/GenBank/DDBJ whole genome shotgun (WGS) entry which is preliminary data.</text>
</comment>
<dbReference type="EMBL" id="NIDE01000014">
    <property type="protein sequence ID" value="OWK38482.1"/>
    <property type="molecule type" value="Genomic_DNA"/>
</dbReference>
<sequence>MVHEWGTFTSFSGSDGVPVGFQPNNSDLPDFVYRQEDPGSKVNLLRARGTVSLETPVIYLYADRETRASVRVVFPKGWITEWYPFAALPPKLDETQSIRWDVRALTGRTVAFPQGRESDVYFHARATNADPLEADVALPNNQQTNALRGATLVQREKFLFYRGVGTFPPPVTLRALGQGRVRVTNPGRGAVGGLVLATVRDKKVGFRTIGELAAGAETVVAIADATGRPADLGDVMVKELTVSGLYPAEARAMVKTWSAAWFGEDGTRLLYLVPRARTDELLPLTVEPRPTEVVRVLVGRHDFLTPEQEVSTDQHLARARAARAELDAAEKELQALGRFSPEARALAEKRHAAISTLRR</sequence>
<evidence type="ECO:0000256" key="1">
    <source>
        <dbReference type="SAM" id="Coils"/>
    </source>
</evidence>